<dbReference type="Gene3D" id="3.60.130.10">
    <property type="entry name" value="Clavaminate synthase-like"/>
    <property type="match status" value="1"/>
</dbReference>
<dbReference type="GO" id="GO:0016491">
    <property type="term" value="F:oxidoreductase activity"/>
    <property type="evidence" value="ECO:0007669"/>
    <property type="project" value="UniProtKB-KW"/>
</dbReference>
<evidence type="ECO:0000256" key="1">
    <source>
        <dbReference type="ARBA" id="ARBA00023002"/>
    </source>
</evidence>
<evidence type="ECO:0000313" key="2">
    <source>
        <dbReference type="EMBL" id="OLP91572.1"/>
    </source>
</evidence>
<protein>
    <submittedName>
        <fullName evidence="2">Uncharacterized protein</fullName>
    </submittedName>
</protein>
<dbReference type="SUPFAM" id="SSF51197">
    <property type="entry name" value="Clavaminate synthase-like"/>
    <property type="match status" value="1"/>
</dbReference>
<accession>A0A1Q9D8N9</accession>
<proteinExistence type="predicted"/>
<dbReference type="EMBL" id="LSRX01000659">
    <property type="protein sequence ID" value="OLP91572.1"/>
    <property type="molecule type" value="Genomic_DNA"/>
</dbReference>
<evidence type="ECO:0000313" key="3">
    <source>
        <dbReference type="Proteomes" id="UP000186817"/>
    </source>
</evidence>
<reference evidence="2 3" key="1">
    <citation type="submission" date="2016-02" db="EMBL/GenBank/DDBJ databases">
        <title>Genome analysis of coral dinoflagellate symbionts highlights evolutionary adaptations to a symbiotic lifestyle.</title>
        <authorList>
            <person name="Aranda M."/>
            <person name="Li Y."/>
            <person name="Liew Y.J."/>
            <person name="Baumgarten S."/>
            <person name="Simakov O."/>
            <person name="Wilson M."/>
            <person name="Piel J."/>
            <person name="Ashoor H."/>
            <person name="Bougouffa S."/>
            <person name="Bajic V.B."/>
            <person name="Ryu T."/>
            <person name="Ravasi T."/>
            <person name="Bayer T."/>
            <person name="Micklem G."/>
            <person name="Kim H."/>
            <person name="Bhak J."/>
            <person name="Lajeunesse T.C."/>
            <person name="Voolstra C.R."/>
        </authorList>
    </citation>
    <scope>NUCLEOTIDE SEQUENCE [LARGE SCALE GENOMIC DNA]</scope>
    <source>
        <strain evidence="2 3">CCMP2467</strain>
    </source>
</reference>
<gene>
    <name evidence="2" type="ORF">AK812_SmicGene26727</name>
</gene>
<dbReference type="OrthoDB" id="417203at2759"/>
<dbReference type="AlphaFoldDB" id="A0A1Q9D8N9"/>
<dbReference type="InterPro" id="IPR042098">
    <property type="entry name" value="TauD-like_sf"/>
</dbReference>
<name>A0A1Q9D8N9_SYMMI</name>
<comment type="caution">
    <text evidence="2">The sequence shown here is derived from an EMBL/GenBank/DDBJ whole genome shotgun (WGS) entry which is preliminary data.</text>
</comment>
<dbReference type="Proteomes" id="UP000186817">
    <property type="component" value="Unassembled WGS sequence"/>
</dbReference>
<keyword evidence="3" id="KW-1185">Reference proteome</keyword>
<organism evidence="2 3">
    <name type="scientific">Symbiodinium microadriaticum</name>
    <name type="common">Dinoflagellate</name>
    <name type="synonym">Zooxanthella microadriatica</name>
    <dbReference type="NCBI Taxonomy" id="2951"/>
    <lineage>
        <taxon>Eukaryota</taxon>
        <taxon>Sar</taxon>
        <taxon>Alveolata</taxon>
        <taxon>Dinophyceae</taxon>
        <taxon>Suessiales</taxon>
        <taxon>Symbiodiniaceae</taxon>
        <taxon>Symbiodinium</taxon>
    </lineage>
</organism>
<keyword evidence="1" id="KW-0560">Oxidoreductase</keyword>
<sequence>MDLSRSLRPLPQAEGLCRRTLLPQRVPQLRSPASLGFLAAGCWPLAATQRLRRSFGLRAFSSRMALPAVPPLRDSGILKKHGISLTAIEPLGARVRGLDLKGPEPTPEVRLFLEEEMARRGFLVFEDQGVLTGDEQVRASEFWGGREIHSTHGVHPQDLLRSAVHDMLH</sequence>